<organism evidence="1 2">
    <name type="scientific">Thalassobacterium sedimentorum</name>
    <dbReference type="NCBI Taxonomy" id="3041258"/>
    <lineage>
        <taxon>Bacteria</taxon>
        <taxon>Pseudomonadati</taxon>
        <taxon>Verrucomicrobiota</taxon>
        <taxon>Opitutia</taxon>
        <taxon>Puniceicoccales</taxon>
        <taxon>Coraliomargaritaceae</taxon>
        <taxon>Thalassobacterium</taxon>
    </lineage>
</organism>
<name>A0ABU1AHF4_9BACT</name>
<dbReference type="EMBL" id="JARXIC010000009">
    <property type="protein sequence ID" value="MDQ8194159.1"/>
    <property type="molecule type" value="Genomic_DNA"/>
</dbReference>
<reference evidence="1 2" key="1">
    <citation type="submission" date="2023-04" db="EMBL/GenBank/DDBJ databases">
        <title>A novel bacteria isolated from coastal sediment.</title>
        <authorList>
            <person name="Liu X.-J."/>
            <person name="Du Z.-J."/>
        </authorList>
    </citation>
    <scope>NUCLEOTIDE SEQUENCE [LARGE SCALE GENOMIC DNA]</scope>
    <source>
        <strain evidence="1 2">SDUM461004</strain>
    </source>
</reference>
<comment type="caution">
    <text evidence="1">The sequence shown here is derived from an EMBL/GenBank/DDBJ whole genome shotgun (WGS) entry which is preliminary data.</text>
</comment>
<gene>
    <name evidence="1" type="ORF">QEH59_06970</name>
</gene>
<protein>
    <submittedName>
        <fullName evidence="1">Uncharacterized protein</fullName>
    </submittedName>
</protein>
<accession>A0ABU1AHF4</accession>
<sequence>MQISCGLRCIAFSCLVCGAIVQGGEFVFQGPYPVENDNEGSSLLKDGIPVLAGNVRGGLPLPVVSGITFEQLSFGNPISANGVTAELIDLGASIDYSSMDKAEAQYDENVDLARLMGVGYKSKYYGNGLVLNFSGLTVGKIYQLQGLYWDWATSFYLNDPDALNSGRSKKFESQEAQAGYYWTTSWKADASSQSIQILPGRSSRSTLAAISLLEVSDLPSKEVELVTWDVLNVGDLSWSEELGLWGRPLNGKAKEAEETQMVHESRLASGSLLLAARYGLLADARIERVLRALLDLQEAGTGRMKFRYEDPAPTDSNIPFFVARNLILLRHMHKEAMTTGALDVLDTLLENFYPLFYAEAQKDSAFYPNKYLGDLVGARLIQEIYGQPDYEIEVIEQRMLGAADYWREEGWGWGEHMSDTYAGVCLDLISLYLLLSEERESDVYATYLDLMEELLVIESQFGDGPRVPALRSYSFTARGSRKTYMERIEAWNQATGEITNPFWRESALIQTFYYDLDWHSEFEEVLPEFGQSTMLRIPCFDDTEATAFLADDVRLGAMSHFPIMPEAEHISWGLAWQSFPVALWKPSGDWAFLQWEVEEAGEAKAHPANTRSGARALTNQVNPPLLGQTYSLQRGGNLLVVRMMPAISASWGRVSDRFKMLDITADAYKEANGARFQQILLEYPERSIGLASFSMVEDCYPVLEELGKESYWGYNFPVEVQPRNERNHVIINIWGFSLDGEIVQEPVLTKLDDYGKVTRSEMEEVTRLVWQWPETDWDVIIDPMSDNVLRFSGSTDLK</sequence>
<proteinExistence type="predicted"/>
<evidence type="ECO:0000313" key="1">
    <source>
        <dbReference type="EMBL" id="MDQ8194159.1"/>
    </source>
</evidence>
<keyword evidence="2" id="KW-1185">Reference proteome</keyword>
<dbReference type="Proteomes" id="UP001243717">
    <property type="component" value="Unassembled WGS sequence"/>
</dbReference>
<evidence type="ECO:0000313" key="2">
    <source>
        <dbReference type="Proteomes" id="UP001243717"/>
    </source>
</evidence>